<dbReference type="GO" id="GO:0005634">
    <property type="term" value="C:nucleus"/>
    <property type="evidence" value="ECO:0007669"/>
    <property type="project" value="TreeGrafter"/>
</dbReference>
<evidence type="ECO:0000256" key="5">
    <source>
        <dbReference type="ARBA" id="ARBA00029543"/>
    </source>
</evidence>
<sequence>MNWTLMVNQNYALSQSLSQFQPHSKSGSIGPGQLDARFVVRVTISPLPISPFLYLPTRMKRCAHSIVDYDSSDEEVTQKDVPPPKKKKLPALSTALVVPVPVDNPVLHQGRTRTVPHVDGNWAAHVFVSINVTRSHAMCSLLEATIAQAQRSVPAIQSLISGGETDKNSIELHISLSRPIFIRAHQKEELRRAVRKLSQHPPFKLSFTSFTELQNDEGTRAFLTAEVGAGHHELQKLCSELAPLLRNLRQPAYYSTPRFHASIAWVLLDRVRKPSEAEGKPTTAASLSPPISPSDANPENTTQAELQTPAEFAMVPGIPKELIHKLNIAFGNRLPSPSIGCFDAENIYLKIGKDIVSWPFIGV</sequence>
<reference evidence="8 9" key="1">
    <citation type="journal article" date="2020" name="ISME J.">
        <title>Uncovering the hidden diversity of litter-decomposition mechanisms in mushroom-forming fungi.</title>
        <authorList>
            <person name="Floudas D."/>
            <person name="Bentzer J."/>
            <person name="Ahren D."/>
            <person name="Johansson T."/>
            <person name="Persson P."/>
            <person name="Tunlid A."/>
        </authorList>
    </citation>
    <scope>NUCLEOTIDE SEQUENCE [LARGE SCALE GENOMIC DNA]</scope>
    <source>
        <strain evidence="8 9">CBS 146.42</strain>
    </source>
</reference>
<dbReference type="Pfam" id="PF09749">
    <property type="entry name" value="HVSL"/>
    <property type="match status" value="1"/>
</dbReference>
<feature type="region of interest" description="Disordered" evidence="7">
    <location>
        <begin position="277"/>
        <end position="302"/>
    </location>
</feature>
<dbReference type="Gene3D" id="3.90.1140.10">
    <property type="entry name" value="Cyclic phosphodiesterase"/>
    <property type="match status" value="1"/>
</dbReference>
<evidence type="ECO:0000256" key="7">
    <source>
        <dbReference type="SAM" id="MobiDB-lite"/>
    </source>
</evidence>
<organism evidence="8 9">
    <name type="scientific">Leucocoprinus leucothites</name>
    <dbReference type="NCBI Taxonomy" id="201217"/>
    <lineage>
        <taxon>Eukaryota</taxon>
        <taxon>Fungi</taxon>
        <taxon>Dikarya</taxon>
        <taxon>Basidiomycota</taxon>
        <taxon>Agaricomycotina</taxon>
        <taxon>Agaricomycetes</taxon>
        <taxon>Agaricomycetidae</taxon>
        <taxon>Agaricales</taxon>
        <taxon>Agaricineae</taxon>
        <taxon>Agaricaceae</taxon>
        <taxon>Leucocoprinus</taxon>
    </lineage>
</organism>
<name>A0A8H5LKB2_9AGAR</name>
<dbReference type="AlphaFoldDB" id="A0A8H5LKB2"/>
<dbReference type="EMBL" id="JAACJO010000003">
    <property type="protein sequence ID" value="KAF5360650.1"/>
    <property type="molecule type" value="Genomic_DNA"/>
</dbReference>
<keyword evidence="1" id="KW-0540">Nuclease</keyword>
<protein>
    <recommendedName>
        <fullName evidence="5">U6 snRNA phosphodiesterase 1</fullName>
    </recommendedName>
    <alternativeName>
        <fullName evidence="6">3'-5' RNA exonuclease USB1</fullName>
    </alternativeName>
</protein>
<keyword evidence="9" id="KW-1185">Reference proteome</keyword>
<dbReference type="PANTHER" id="PTHR13522">
    <property type="entry name" value="U6 SNRNA PHOSPHODIESTERASE 1"/>
    <property type="match status" value="1"/>
</dbReference>
<evidence type="ECO:0000256" key="3">
    <source>
        <dbReference type="ARBA" id="ARBA00023239"/>
    </source>
</evidence>
<accession>A0A8H5LKB2</accession>
<evidence type="ECO:0000256" key="1">
    <source>
        <dbReference type="ARBA" id="ARBA00022722"/>
    </source>
</evidence>
<evidence type="ECO:0000256" key="4">
    <source>
        <dbReference type="ARBA" id="ARBA00023242"/>
    </source>
</evidence>
<comment type="caution">
    <text evidence="8">The sequence shown here is derived from an EMBL/GenBank/DDBJ whole genome shotgun (WGS) entry which is preliminary data.</text>
</comment>
<dbReference type="Proteomes" id="UP000559027">
    <property type="component" value="Unassembled WGS sequence"/>
</dbReference>
<proteinExistence type="predicted"/>
<dbReference type="InterPro" id="IPR027521">
    <property type="entry name" value="Usb1"/>
</dbReference>
<keyword evidence="4" id="KW-0539">Nucleus</keyword>
<dbReference type="GO" id="GO:0000175">
    <property type="term" value="F:3'-5'-RNA exonuclease activity"/>
    <property type="evidence" value="ECO:0007669"/>
    <property type="project" value="TreeGrafter"/>
</dbReference>
<keyword evidence="3" id="KW-0456">Lyase</keyword>
<evidence type="ECO:0000313" key="8">
    <source>
        <dbReference type="EMBL" id="KAF5360650.1"/>
    </source>
</evidence>
<evidence type="ECO:0000256" key="6">
    <source>
        <dbReference type="ARBA" id="ARBA00030030"/>
    </source>
</evidence>
<dbReference type="OrthoDB" id="49151at2759"/>
<dbReference type="PANTHER" id="PTHR13522:SF3">
    <property type="entry name" value="U6 SNRNA PHOSPHODIESTERASE 1"/>
    <property type="match status" value="1"/>
</dbReference>
<dbReference type="GO" id="GO:0016829">
    <property type="term" value="F:lyase activity"/>
    <property type="evidence" value="ECO:0007669"/>
    <property type="project" value="UniProtKB-KW"/>
</dbReference>
<gene>
    <name evidence="8" type="ORF">D9756_004841</name>
</gene>
<evidence type="ECO:0000256" key="2">
    <source>
        <dbReference type="ARBA" id="ARBA00022801"/>
    </source>
</evidence>
<evidence type="ECO:0000313" key="9">
    <source>
        <dbReference type="Proteomes" id="UP000559027"/>
    </source>
</evidence>
<keyword evidence="2" id="KW-0378">Hydrolase</keyword>
<dbReference type="GO" id="GO:0034477">
    <property type="term" value="P:U6 snRNA 3'-end processing"/>
    <property type="evidence" value="ECO:0007669"/>
    <property type="project" value="InterPro"/>
</dbReference>